<dbReference type="Pfam" id="PF00404">
    <property type="entry name" value="Dockerin_1"/>
    <property type="match status" value="1"/>
</dbReference>
<accession>A0A315Y2F4</accession>
<comment type="subcellular location">
    <subcellularLocation>
        <location evidence="1">Secreted</location>
    </subcellularLocation>
</comment>
<dbReference type="PROSITE" id="PS00018">
    <property type="entry name" value="EF_HAND_1"/>
    <property type="match status" value="1"/>
</dbReference>
<evidence type="ECO:0000256" key="5">
    <source>
        <dbReference type="SAM" id="MobiDB-lite"/>
    </source>
</evidence>
<dbReference type="Gene3D" id="1.10.1330.10">
    <property type="entry name" value="Dockerin domain"/>
    <property type="match status" value="1"/>
</dbReference>
<dbReference type="InterPro" id="IPR016134">
    <property type="entry name" value="Dockerin_dom"/>
</dbReference>
<evidence type="ECO:0000256" key="4">
    <source>
        <dbReference type="ARBA" id="ARBA00022837"/>
    </source>
</evidence>
<feature type="domain" description="Dockerin" evidence="7">
    <location>
        <begin position="38"/>
        <end position="101"/>
    </location>
</feature>
<dbReference type="PROSITE" id="PS51766">
    <property type="entry name" value="DOCKERIN"/>
    <property type="match status" value="1"/>
</dbReference>
<evidence type="ECO:0000256" key="1">
    <source>
        <dbReference type="ARBA" id="ARBA00004613"/>
    </source>
</evidence>
<feature type="chain" id="PRO_5039301121" description="Dockerin domain-containing protein" evidence="6">
    <location>
        <begin position="26"/>
        <end position="765"/>
    </location>
</feature>
<keyword evidence="2" id="KW-0964">Secreted</keyword>
<comment type="caution">
    <text evidence="8">The sequence shown here is derived from an EMBL/GenBank/DDBJ whole genome shotgun (WGS) entry which is preliminary data.</text>
</comment>
<dbReference type="PROSITE" id="PS00448">
    <property type="entry name" value="CLOS_CELLULOSOME_RPT"/>
    <property type="match status" value="1"/>
</dbReference>
<dbReference type="RefSeq" id="WP_109725529.1">
    <property type="nucleotide sequence ID" value="NZ_QGDI01000002.1"/>
</dbReference>
<dbReference type="OrthoDB" id="9806701at2"/>
<dbReference type="InterPro" id="IPR059100">
    <property type="entry name" value="TSP3_bac"/>
</dbReference>
<evidence type="ECO:0000313" key="9">
    <source>
        <dbReference type="Proteomes" id="UP000245720"/>
    </source>
</evidence>
<feature type="compositionally biased region" description="Polar residues" evidence="5">
    <location>
        <begin position="139"/>
        <end position="160"/>
    </location>
</feature>
<dbReference type="InterPro" id="IPR018247">
    <property type="entry name" value="EF_Hand_1_Ca_BS"/>
</dbReference>
<dbReference type="EMBL" id="QGDI01000002">
    <property type="protein sequence ID" value="PWJ14657.1"/>
    <property type="molecule type" value="Genomic_DNA"/>
</dbReference>
<organism evidence="8 9">
    <name type="scientific">Ruminococcus flavefaciens</name>
    <dbReference type="NCBI Taxonomy" id="1265"/>
    <lineage>
        <taxon>Bacteria</taxon>
        <taxon>Bacillati</taxon>
        <taxon>Bacillota</taxon>
        <taxon>Clostridia</taxon>
        <taxon>Eubacteriales</taxon>
        <taxon>Oscillospiraceae</taxon>
        <taxon>Ruminococcus</taxon>
    </lineage>
</organism>
<evidence type="ECO:0000256" key="2">
    <source>
        <dbReference type="ARBA" id="ARBA00022525"/>
    </source>
</evidence>
<sequence>MKTKALKIGYASIAAALLITSVPFVQPSKTKAYTYRTDYTIYGDVNGDKVIDSYDLIALNKKIINGNYTKICDLNCDEKINADDATLLKRYILGDRTVFDAYYNEDTDGDGLSDFSEIIEIGTDPDSTDTDNDGLSDYQELNKTKTSPFDKYSNGTNTSDGEFDSDGDGLSNTEEEKLKTDPLNEDTDYDGISDIDEVITYNTDPINYDSDSDTISDGDEVLLKLDPLKISSDGQTKDGDIIKEQEVSADSSALTDFNKKEASYDISVTVEAAGYAENNVIVDDSSYCDVIDNSFLACEPIDISYNKNLRVNSATINYTLNDNLLGNNNIEDYMLFKYYSDEQYLLPLKTYYNGKTIYTKDNELGTYCVCDINKYIKRMNESNVVKSDKSADCQVIFAVDLSSSSISSLDETCYSIISICDILFSITKQTSVYIYGYYWDTNDVPRAQRIGTSAMRDIEQVYTALANLEIPNAKSMNPIDGGIDVIYNRIVNEHIFNDNTPHRYAFVISNSDYSLTDRIQYKVAIPKPTVENLEELKDENIDLSIILSRENFKYKTAVDNLKTACKKFDFNVYSRTSSKLFISCACEKIYNDFLGSQRISYSGSMIPAAEKDKINYYDFIRSLPKSYDFSKVPYPDSNGMIKTSEALAMLGATTINSNGLTSLPSLYSVCERKDITADGLDQLCEKISDILISNVIYVWSSIPLSPLTTDYIGSSVDDTSLEFKSFSSEYCYPPTNYHAIKPVNKSVQEERVNGETKNGKWVPWY</sequence>
<dbReference type="PANTHER" id="PTHR37467">
    <property type="entry name" value="EXPORTED CALCIUM-BINDING GLYCOPROTEIN-RELATED"/>
    <property type="match status" value="1"/>
</dbReference>
<dbReference type="GO" id="GO:0004553">
    <property type="term" value="F:hydrolase activity, hydrolyzing O-glycosyl compounds"/>
    <property type="evidence" value="ECO:0007669"/>
    <property type="project" value="InterPro"/>
</dbReference>
<dbReference type="Pfam" id="PF18884">
    <property type="entry name" value="TSP3_bac"/>
    <property type="match status" value="4"/>
</dbReference>
<dbReference type="PANTHER" id="PTHR37467:SF1">
    <property type="entry name" value="EXPORTED CALCIUM-BINDING GLYCOPROTEIN"/>
    <property type="match status" value="1"/>
</dbReference>
<evidence type="ECO:0000256" key="6">
    <source>
        <dbReference type="SAM" id="SignalP"/>
    </source>
</evidence>
<dbReference type="InterPro" id="IPR053180">
    <property type="entry name" value="Ca-binding_acidic-repeat"/>
</dbReference>
<evidence type="ECO:0000256" key="3">
    <source>
        <dbReference type="ARBA" id="ARBA00022729"/>
    </source>
</evidence>
<dbReference type="SUPFAM" id="SSF63446">
    <property type="entry name" value="Type I dockerin domain"/>
    <property type="match status" value="1"/>
</dbReference>
<dbReference type="Proteomes" id="UP000245720">
    <property type="component" value="Unassembled WGS sequence"/>
</dbReference>
<protein>
    <recommendedName>
        <fullName evidence="7">Dockerin domain-containing protein</fullName>
    </recommendedName>
</protein>
<dbReference type="CDD" id="cd14256">
    <property type="entry name" value="Dockerin_I"/>
    <property type="match status" value="1"/>
</dbReference>
<feature type="signal peptide" evidence="6">
    <location>
        <begin position="1"/>
        <end position="25"/>
    </location>
</feature>
<proteinExistence type="predicted"/>
<dbReference type="AlphaFoldDB" id="A0A315Y2F4"/>
<evidence type="ECO:0000259" key="7">
    <source>
        <dbReference type="PROSITE" id="PS51766"/>
    </source>
</evidence>
<reference evidence="8 9" key="1">
    <citation type="submission" date="2018-05" db="EMBL/GenBank/DDBJ databases">
        <title>The Hungate 1000. A catalogue of reference genomes from the rumen microbiome.</title>
        <authorList>
            <person name="Kelly W."/>
        </authorList>
    </citation>
    <scope>NUCLEOTIDE SEQUENCE [LARGE SCALE GENOMIC DNA]</scope>
    <source>
        <strain evidence="8 9">SAb67</strain>
    </source>
</reference>
<dbReference type="InterPro" id="IPR002105">
    <property type="entry name" value="Dockerin_1_rpt"/>
</dbReference>
<name>A0A315Y2F4_RUMFL</name>
<dbReference type="InterPro" id="IPR036439">
    <property type="entry name" value="Dockerin_dom_sf"/>
</dbReference>
<evidence type="ECO:0000313" key="8">
    <source>
        <dbReference type="EMBL" id="PWJ14657.1"/>
    </source>
</evidence>
<keyword evidence="4" id="KW-0106">Calcium</keyword>
<gene>
    <name evidence="8" type="ORF">IE37_00642</name>
</gene>
<dbReference type="GO" id="GO:0000272">
    <property type="term" value="P:polysaccharide catabolic process"/>
    <property type="evidence" value="ECO:0007669"/>
    <property type="project" value="InterPro"/>
</dbReference>
<feature type="region of interest" description="Disordered" evidence="5">
    <location>
        <begin position="121"/>
        <end position="190"/>
    </location>
</feature>
<keyword evidence="3 6" id="KW-0732">Signal</keyword>